<dbReference type="GO" id="GO:0003677">
    <property type="term" value="F:DNA binding"/>
    <property type="evidence" value="ECO:0007669"/>
    <property type="project" value="UniProtKB-KW"/>
</dbReference>
<evidence type="ECO:0000256" key="11">
    <source>
        <dbReference type="ARBA" id="ARBA00023125"/>
    </source>
</evidence>
<name>A0A7N9IB02_MACFA</name>
<dbReference type="Pfam" id="PF02022">
    <property type="entry name" value="Integrase_Zn"/>
    <property type="match status" value="1"/>
</dbReference>
<dbReference type="PROSITE" id="PS50879">
    <property type="entry name" value="RNASE_H_1"/>
    <property type="match status" value="1"/>
</dbReference>
<evidence type="ECO:0000256" key="9">
    <source>
        <dbReference type="ARBA" id="ARBA00022833"/>
    </source>
</evidence>
<organism evidence="18 19">
    <name type="scientific">Macaca fascicularis</name>
    <name type="common">Crab-eating macaque</name>
    <name type="synonym">Cynomolgus monkey</name>
    <dbReference type="NCBI Taxonomy" id="9541"/>
    <lineage>
        <taxon>Eukaryota</taxon>
        <taxon>Metazoa</taxon>
        <taxon>Chordata</taxon>
        <taxon>Craniata</taxon>
        <taxon>Vertebrata</taxon>
        <taxon>Euteleostomi</taxon>
        <taxon>Mammalia</taxon>
        <taxon>Eutheria</taxon>
        <taxon>Euarchontoglires</taxon>
        <taxon>Primates</taxon>
        <taxon>Haplorrhini</taxon>
        <taxon>Catarrhini</taxon>
        <taxon>Cercopithecidae</taxon>
        <taxon>Cercopithecinae</taxon>
        <taxon>Macaca</taxon>
    </lineage>
</organism>
<evidence type="ECO:0000256" key="1">
    <source>
        <dbReference type="ARBA" id="ARBA00010879"/>
    </source>
</evidence>
<evidence type="ECO:0000256" key="10">
    <source>
        <dbReference type="ARBA" id="ARBA00022918"/>
    </source>
</evidence>
<feature type="domain" description="Integrase catalytic" evidence="17">
    <location>
        <begin position="557"/>
        <end position="718"/>
    </location>
</feature>
<dbReference type="PROSITE" id="PS50878">
    <property type="entry name" value="RT_POL"/>
    <property type="match status" value="1"/>
</dbReference>
<dbReference type="Pfam" id="PF00075">
    <property type="entry name" value="RNase_H"/>
    <property type="match status" value="1"/>
</dbReference>
<evidence type="ECO:0000256" key="6">
    <source>
        <dbReference type="ARBA" id="ARBA00022759"/>
    </source>
</evidence>
<dbReference type="GO" id="GO:0035613">
    <property type="term" value="F:RNA stem-loop binding"/>
    <property type="evidence" value="ECO:0007669"/>
    <property type="project" value="TreeGrafter"/>
</dbReference>
<evidence type="ECO:0000259" key="16">
    <source>
        <dbReference type="PROSITE" id="PS50879"/>
    </source>
</evidence>
<reference evidence="18 19" key="1">
    <citation type="submission" date="2013-03" db="EMBL/GenBank/DDBJ databases">
        <authorList>
            <person name="Warren W."/>
            <person name="Wilson R.K."/>
        </authorList>
    </citation>
    <scope>NUCLEOTIDE SEQUENCE</scope>
</reference>
<keyword evidence="12" id="KW-0511">Multifunctional enzyme</keyword>
<reference evidence="18" key="3">
    <citation type="submission" date="2025-09" db="UniProtKB">
        <authorList>
            <consortium name="Ensembl"/>
        </authorList>
    </citation>
    <scope>IDENTIFICATION</scope>
</reference>
<keyword evidence="10" id="KW-0695">RNA-directed DNA polymerase</keyword>
<evidence type="ECO:0000259" key="17">
    <source>
        <dbReference type="PROSITE" id="PS50994"/>
    </source>
</evidence>
<keyword evidence="4" id="KW-0540">Nuclease</keyword>
<dbReference type="InterPro" id="IPR001584">
    <property type="entry name" value="Integrase_cat-core"/>
</dbReference>
<feature type="domain" description="Reverse transcriptase" evidence="15">
    <location>
        <begin position="1"/>
        <end position="160"/>
    </location>
</feature>
<keyword evidence="3" id="KW-0548">Nucleotidyltransferase</keyword>
<sequence>MLMDLRAVNAVIQPMGPLQPGLPSPAMIPKDWPLIIIDLKDCFFTIPLAEQDCEKFAFTIPAINNKEPATRFQWKVLPQGLLNSPTICQTFVGQVLQPVRDKFSDCYIIHYIDDILCAAETREKLIDCYTFLQAEVAMRLTIASDKIQTSAPFHYLGMQIENRKIKPQKIEIRKDTLKTLNDFQKLLGDINWIRPTLGIPTYAMSNLFSILRGEPDLNSKRILTPEATKEIKLVEEKIQSAQISRIDPLAPLQLLIFATAHSPTGIIIQNTDLVEWSFLSHSTIKTFTLYLDQIATLIGQARLRIIKLCGNDPDKIVVPLTKEQVRQAFINSGAWQIGLPDFVGVIDNHYPKTKIFQFLKLTTWILPKITRHEPLENALTVFTDGSSNGKAAYTGPKERVIKTQYQSAQRAELVAVITVLQDFNQPVNIISDSAYVVQATRDVETALIKYSMDDQLNQLFNLLQQTVRKRNFPFYITHIRAHTNLPGPLTIANEQADLLVSSAFIKAQELHALTHVNAAGLKNKFDVTWKQAKDIVQHCTQCQVLHLPTQEAGVNPRGLYPNALWQMDVTHVPSFGKLSYVHVTVNTYSHFIWATCQTGESTSHVKKHVLSCFTVMGVPEKIKTDNGPGYCSKAFQKFLNQWNITHTTGIPYNSQGQAIVERTNRTLKTQLVKQKKGGDSKECTTPQMQLNLALYTLNFLNIYRNQTTTSAEQHLTGKKNSPHEGKLIWWKDNKNKTWEIGKVITWEEFCLCFTRRKSASCLDTH</sequence>
<dbReference type="PROSITE" id="PS50876">
    <property type="entry name" value="ZF_INTEGRASE"/>
    <property type="match status" value="1"/>
</dbReference>
<dbReference type="InterPro" id="IPR000477">
    <property type="entry name" value="RT_dom"/>
</dbReference>
<dbReference type="Pfam" id="PF00078">
    <property type="entry name" value="RVT_1"/>
    <property type="match status" value="1"/>
</dbReference>
<keyword evidence="11" id="KW-0238">DNA-binding</keyword>
<keyword evidence="9" id="KW-0862">Zinc</keyword>
<keyword evidence="7 13" id="KW-0863">Zinc-finger</keyword>
<dbReference type="InterPro" id="IPR003308">
    <property type="entry name" value="Integrase_Zn-bd_dom_N"/>
</dbReference>
<dbReference type="CDD" id="cd09273">
    <property type="entry name" value="RNase_HI_RT_Bel"/>
    <property type="match status" value="1"/>
</dbReference>
<evidence type="ECO:0000256" key="13">
    <source>
        <dbReference type="PROSITE-ProRule" id="PRU00450"/>
    </source>
</evidence>
<protein>
    <submittedName>
        <fullName evidence="18">Uncharacterized protein</fullName>
    </submittedName>
</protein>
<dbReference type="PANTHER" id="PTHR41694">
    <property type="entry name" value="ENDOGENOUS RETROVIRUS GROUP K MEMBER POL PROTEIN"/>
    <property type="match status" value="1"/>
</dbReference>
<feature type="domain" description="RNase H type-1" evidence="16">
    <location>
        <begin position="375"/>
        <end position="505"/>
    </location>
</feature>
<evidence type="ECO:0000256" key="4">
    <source>
        <dbReference type="ARBA" id="ARBA00022722"/>
    </source>
</evidence>
<evidence type="ECO:0000256" key="8">
    <source>
        <dbReference type="ARBA" id="ARBA00022801"/>
    </source>
</evidence>
<dbReference type="SUPFAM" id="SSF53098">
    <property type="entry name" value="Ribonuclease H-like"/>
    <property type="match status" value="2"/>
</dbReference>
<dbReference type="Pfam" id="PF00665">
    <property type="entry name" value="rve"/>
    <property type="match status" value="1"/>
</dbReference>
<dbReference type="FunFam" id="3.30.420.10:FF:000146">
    <property type="entry name" value="Endogenous retrovirus group K member 6 Pol protein"/>
    <property type="match status" value="1"/>
</dbReference>
<evidence type="ECO:0000259" key="14">
    <source>
        <dbReference type="PROSITE" id="PS50876"/>
    </source>
</evidence>
<dbReference type="FunFam" id="3.30.420.10:FF:000145">
    <property type="entry name" value="Endogenous retrovirus group K member 18 Pol protein"/>
    <property type="match status" value="1"/>
</dbReference>
<dbReference type="GO" id="GO:0015074">
    <property type="term" value="P:DNA integration"/>
    <property type="evidence" value="ECO:0007669"/>
    <property type="project" value="InterPro"/>
</dbReference>
<dbReference type="FunFam" id="3.30.70.270:FF:000085">
    <property type="entry name" value="Endogenous retrovirus group K member 10 Pol protein"/>
    <property type="match status" value="1"/>
</dbReference>
<dbReference type="InterPro" id="IPR036397">
    <property type="entry name" value="RNaseH_sf"/>
</dbReference>
<dbReference type="GO" id="GO:0008270">
    <property type="term" value="F:zinc ion binding"/>
    <property type="evidence" value="ECO:0007669"/>
    <property type="project" value="UniProtKB-KW"/>
</dbReference>
<dbReference type="Gene3D" id="3.30.70.270">
    <property type="match status" value="2"/>
</dbReference>
<dbReference type="Gene3D" id="3.30.420.10">
    <property type="entry name" value="Ribonuclease H-like superfamily/Ribonuclease H"/>
    <property type="match status" value="2"/>
</dbReference>
<accession>A0A7N9IB02</accession>
<evidence type="ECO:0000259" key="15">
    <source>
        <dbReference type="PROSITE" id="PS50878"/>
    </source>
</evidence>
<dbReference type="InterPro" id="IPR043128">
    <property type="entry name" value="Rev_trsase/Diguanyl_cyclase"/>
</dbReference>
<dbReference type="Pfam" id="PF06817">
    <property type="entry name" value="RVT_thumb"/>
    <property type="match status" value="1"/>
</dbReference>
<evidence type="ECO:0000313" key="19">
    <source>
        <dbReference type="Proteomes" id="UP000233100"/>
    </source>
</evidence>
<comment type="similarity">
    <text evidence="1">Belongs to the beta type-B retroviral polymerase family. HERV class-II K(HML-2) pol subfamily.</text>
</comment>
<dbReference type="GO" id="GO:0004523">
    <property type="term" value="F:RNA-DNA hybrid ribonuclease activity"/>
    <property type="evidence" value="ECO:0007669"/>
    <property type="project" value="InterPro"/>
</dbReference>
<evidence type="ECO:0000313" key="18">
    <source>
        <dbReference type="Ensembl" id="ENSMFAP00000050311.1"/>
    </source>
</evidence>
<dbReference type="Gene3D" id="3.10.10.10">
    <property type="entry name" value="HIV Type 1 Reverse Transcriptase, subunit A, domain 1"/>
    <property type="match status" value="1"/>
</dbReference>
<evidence type="ECO:0000256" key="2">
    <source>
        <dbReference type="ARBA" id="ARBA00022679"/>
    </source>
</evidence>
<dbReference type="InterPro" id="IPR012337">
    <property type="entry name" value="RNaseH-like_sf"/>
</dbReference>
<proteinExistence type="inferred from homology"/>
<dbReference type="Proteomes" id="UP000233100">
    <property type="component" value="Chromosome 9"/>
</dbReference>
<dbReference type="GO" id="GO:0003964">
    <property type="term" value="F:RNA-directed DNA polymerase activity"/>
    <property type="evidence" value="ECO:0007669"/>
    <property type="project" value="UniProtKB-KW"/>
</dbReference>
<dbReference type="InterPro" id="IPR043502">
    <property type="entry name" value="DNA/RNA_pol_sf"/>
</dbReference>
<dbReference type="GO" id="GO:0000731">
    <property type="term" value="P:DNA synthesis involved in DNA repair"/>
    <property type="evidence" value="ECO:0007669"/>
    <property type="project" value="UniProtKB-ARBA"/>
</dbReference>
<evidence type="ECO:0000256" key="12">
    <source>
        <dbReference type="ARBA" id="ARBA00023268"/>
    </source>
</evidence>
<keyword evidence="6" id="KW-0255">Endonuclease</keyword>
<dbReference type="SUPFAM" id="SSF46919">
    <property type="entry name" value="N-terminal Zn binding domain of HIV integrase"/>
    <property type="match status" value="1"/>
</dbReference>
<feature type="domain" description="Integrase-type" evidence="14">
    <location>
        <begin position="502"/>
        <end position="543"/>
    </location>
</feature>
<dbReference type="PROSITE" id="PS50994">
    <property type="entry name" value="INTEGRASE"/>
    <property type="match status" value="1"/>
</dbReference>
<dbReference type="SUPFAM" id="SSF56672">
    <property type="entry name" value="DNA/RNA polymerases"/>
    <property type="match status" value="1"/>
</dbReference>
<reference evidence="18" key="2">
    <citation type="submission" date="2025-08" db="UniProtKB">
        <authorList>
            <consortium name="Ensembl"/>
        </authorList>
    </citation>
    <scope>IDENTIFICATION</scope>
</reference>
<keyword evidence="5" id="KW-0479">Metal-binding</keyword>
<dbReference type="GO" id="GO:0006261">
    <property type="term" value="P:DNA-templated DNA replication"/>
    <property type="evidence" value="ECO:0007669"/>
    <property type="project" value="UniProtKB-ARBA"/>
</dbReference>
<keyword evidence="8" id="KW-0378">Hydrolase</keyword>
<dbReference type="InterPro" id="IPR017856">
    <property type="entry name" value="Integrase-like_N"/>
</dbReference>
<dbReference type="PANTHER" id="PTHR41694:SF4">
    <property type="entry name" value="ENDOGENOUS RETROVIRUS GROUP K MEMBER 10 POL PROTEIN-RELATED"/>
    <property type="match status" value="1"/>
</dbReference>
<keyword evidence="19" id="KW-1185">Reference proteome</keyword>
<dbReference type="AlphaFoldDB" id="A0A7N9IB02"/>
<evidence type="ECO:0000256" key="3">
    <source>
        <dbReference type="ARBA" id="ARBA00022695"/>
    </source>
</evidence>
<dbReference type="InterPro" id="IPR002156">
    <property type="entry name" value="RNaseH_domain"/>
</dbReference>
<dbReference type="InterPro" id="IPR010661">
    <property type="entry name" value="RVT_thumb"/>
</dbReference>
<evidence type="ECO:0000256" key="7">
    <source>
        <dbReference type="ARBA" id="ARBA00022771"/>
    </source>
</evidence>
<keyword evidence="2" id="KW-0808">Transferase</keyword>
<dbReference type="Ensembl" id="ENSMFAT00000088220.1">
    <property type="protein sequence ID" value="ENSMFAP00000050311.1"/>
    <property type="gene ID" value="ENSMFAG00000052093.1"/>
</dbReference>
<evidence type="ECO:0000256" key="5">
    <source>
        <dbReference type="ARBA" id="ARBA00022723"/>
    </source>
</evidence>
<dbReference type="Gene3D" id="1.10.10.200">
    <property type="match status" value="1"/>
</dbReference>
<dbReference type="GeneTree" id="ENSGT00670000098165"/>